<evidence type="ECO:0000313" key="3">
    <source>
        <dbReference type="Proteomes" id="UP000002812"/>
    </source>
</evidence>
<dbReference type="AlphaFoldDB" id="I8TIL6"/>
<keyword evidence="1" id="KW-0812">Transmembrane</keyword>
<feature type="transmembrane region" description="Helical" evidence="1">
    <location>
        <begin position="81"/>
        <end position="102"/>
    </location>
</feature>
<gene>
    <name evidence="2" type="ORF">Ao3042_10541</name>
</gene>
<keyword evidence="1" id="KW-1133">Transmembrane helix</keyword>
<dbReference type="PANTHER" id="PTHR33048">
    <property type="entry name" value="PTH11-LIKE INTEGRAL MEMBRANE PROTEIN (AFU_ORTHOLOGUE AFUA_5G11245)"/>
    <property type="match status" value="1"/>
</dbReference>
<accession>I8TIL6</accession>
<proteinExistence type="predicted"/>
<keyword evidence="1" id="KW-0472">Membrane</keyword>
<evidence type="ECO:0000313" key="2">
    <source>
        <dbReference type="EMBL" id="EIT73553.1"/>
    </source>
</evidence>
<dbReference type="OrthoDB" id="4329349at2759"/>
<reference evidence="3" key="2">
    <citation type="submission" date="2012-06" db="EMBL/GenBank/DDBJ databases">
        <title>Comparative genomic analyses of Aspergillus oryzae 3.042 and A. oryzae RIB40 for soy-sauce fermentation.</title>
        <authorList>
            <person name="Zhao G."/>
            <person name="Hou L."/>
            <person name="Wang C."/>
            <person name="Cao X."/>
        </authorList>
    </citation>
    <scope>NUCLEOTIDE SEQUENCE [LARGE SCALE GENOMIC DNA]</scope>
    <source>
        <strain evidence="3">3.042</strain>
    </source>
</reference>
<comment type="caution">
    <text evidence="2">The sequence shown here is derived from an EMBL/GenBank/DDBJ whole genome shotgun (WGS) entry which is preliminary data.</text>
</comment>
<dbReference type="EMBL" id="AKHY01000199">
    <property type="protein sequence ID" value="EIT73553.1"/>
    <property type="molecule type" value="Genomic_DNA"/>
</dbReference>
<organism evidence="2 3">
    <name type="scientific">Aspergillus oryzae (strain 3.042)</name>
    <name type="common">Yellow koji mold</name>
    <dbReference type="NCBI Taxonomy" id="1160506"/>
    <lineage>
        <taxon>Eukaryota</taxon>
        <taxon>Fungi</taxon>
        <taxon>Dikarya</taxon>
        <taxon>Ascomycota</taxon>
        <taxon>Pezizomycotina</taxon>
        <taxon>Eurotiomycetes</taxon>
        <taxon>Eurotiomycetidae</taxon>
        <taxon>Eurotiales</taxon>
        <taxon>Aspergillaceae</taxon>
        <taxon>Aspergillus</taxon>
        <taxon>Aspergillus subgen. Circumdati</taxon>
    </lineage>
</organism>
<protein>
    <submittedName>
        <fullName evidence="2">Uncharacterized protein</fullName>
    </submittedName>
</protein>
<name>I8TIL6_ASPO3</name>
<feature type="transmembrane region" description="Helical" evidence="1">
    <location>
        <begin position="43"/>
        <end position="61"/>
    </location>
</feature>
<dbReference type="Proteomes" id="UP000002812">
    <property type="component" value="Unassembled WGS sequence"/>
</dbReference>
<dbReference type="InterPro" id="IPR052337">
    <property type="entry name" value="SAT4-like"/>
</dbReference>
<feature type="transmembrane region" description="Helical" evidence="1">
    <location>
        <begin position="12"/>
        <end position="31"/>
    </location>
</feature>
<evidence type="ECO:0000256" key="1">
    <source>
        <dbReference type="SAM" id="Phobius"/>
    </source>
</evidence>
<dbReference type="PANTHER" id="PTHR33048:SF2">
    <property type="entry name" value="SRPK"/>
    <property type="match status" value="1"/>
</dbReference>
<sequence>MAHATPFQKEAWTEYGIGVIILLLRIVARVRVVGFKNWQGDDYFVFVVLAFWTVNFPFPRASASLTPEQTEILVRGSKCLLAGWTCYVTLIWSLKACMLFFYNRLT</sequence>
<dbReference type="HOGENOM" id="CLU_139872_1_0_1"/>
<reference evidence="2 3" key="1">
    <citation type="journal article" date="2012" name="Eukaryot. Cell">
        <title>Draft genome sequence of Aspergillus oryzae strain 3.042.</title>
        <authorList>
            <person name="Zhao G."/>
            <person name="Yao Y."/>
            <person name="Qi W."/>
            <person name="Wang C."/>
            <person name="Hou L."/>
            <person name="Zeng B."/>
            <person name="Cao X."/>
        </authorList>
    </citation>
    <scope>NUCLEOTIDE SEQUENCE [LARGE SCALE GENOMIC DNA]</scope>
    <source>
        <strain evidence="2 3">3.042</strain>
    </source>
</reference>